<organism evidence="1">
    <name type="scientific">marine metagenome</name>
    <dbReference type="NCBI Taxonomy" id="408172"/>
    <lineage>
        <taxon>unclassified sequences</taxon>
        <taxon>metagenomes</taxon>
        <taxon>ecological metagenomes</taxon>
    </lineage>
</organism>
<accession>A0A382X3V5</accession>
<reference evidence="1" key="1">
    <citation type="submission" date="2018-05" db="EMBL/GenBank/DDBJ databases">
        <authorList>
            <person name="Lanie J.A."/>
            <person name="Ng W.-L."/>
            <person name="Kazmierczak K.M."/>
            <person name="Andrzejewski T.M."/>
            <person name="Davidsen T.M."/>
            <person name="Wayne K.J."/>
            <person name="Tettelin H."/>
            <person name="Glass J.I."/>
            <person name="Rusch D."/>
            <person name="Podicherti R."/>
            <person name="Tsui H.-C.T."/>
            <person name="Winkler M.E."/>
        </authorList>
    </citation>
    <scope>NUCLEOTIDE SEQUENCE</scope>
</reference>
<dbReference type="EMBL" id="UINC01164205">
    <property type="protein sequence ID" value="SVD64931.1"/>
    <property type="molecule type" value="Genomic_DNA"/>
</dbReference>
<protein>
    <submittedName>
        <fullName evidence="1">Uncharacterized protein</fullName>
    </submittedName>
</protein>
<sequence>MALEKIAPPLWQRNLLFSVVCLT</sequence>
<gene>
    <name evidence="1" type="ORF">METZ01_LOCUS417785</name>
</gene>
<proteinExistence type="predicted"/>
<dbReference type="AlphaFoldDB" id="A0A382X3V5"/>
<name>A0A382X3V5_9ZZZZ</name>
<feature type="non-terminal residue" evidence="1">
    <location>
        <position position="23"/>
    </location>
</feature>
<evidence type="ECO:0000313" key="1">
    <source>
        <dbReference type="EMBL" id="SVD64931.1"/>
    </source>
</evidence>